<comment type="caution">
    <text evidence="1">The sequence shown here is derived from an EMBL/GenBank/DDBJ whole genome shotgun (WGS) entry which is preliminary data.</text>
</comment>
<name>A0A8J4V5T0_9MYCE</name>
<dbReference type="EMBL" id="AJWJ01000115">
    <property type="protein sequence ID" value="KAF2075077.1"/>
    <property type="molecule type" value="Genomic_DNA"/>
</dbReference>
<gene>
    <name evidence="1" type="ORF">CYY_003597</name>
</gene>
<keyword evidence="2" id="KW-1185">Reference proteome</keyword>
<organism evidence="1 2">
    <name type="scientific">Polysphondylium violaceum</name>
    <dbReference type="NCBI Taxonomy" id="133409"/>
    <lineage>
        <taxon>Eukaryota</taxon>
        <taxon>Amoebozoa</taxon>
        <taxon>Evosea</taxon>
        <taxon>Eumycetozoa</taxon>
        <taxon>Dictyostelia</taxon>
        <taxon>Dictyosteliales</taxon>
        <taxon>Dictyosteliaceae</taxon>
        <taxon>Polysphondylium</taxon>
    </lineage>
</organism>
<dbReference type="AlphaFoldDB" id="A0A8J4V5T0"/>
<proteinExistence type="predicted"/>
<dbReference type="Proteomes" id="UP000695562">
    <property type="component" value="Unassembled WGS sequence"/>
</dbReference>
<protein>
    <submittedName>
        <fullName evidence="1">Uncharacterized protein</fullName>
    </submittedName>
</protein>
<sequence length="127" mass="14945">MNNNNNNNKSYKNHQHGSHCGDKCWTDDELYKLHCAIGLYGSLLNKDRCEELVRLGIIHKPLNDVYYKAQQLLKQHNKLTPTSPVLKESFHKHLENNELKDITRRGREMELSDDHTRDMSPIYWANN</sequence>
<evidence type="ECO:0000313" key="2">
    <source>
        <dbReference type="Proteomes" id="UP000695562"/>
    </source>
</evidence>
<accession>A0A8J4V5T0</accession>
<evidence type="ECO:0000313" key="1">
    <source>
        <dbReference type="EMBL" id="KAF2075077.1"/>
    </source>
</evidence>
<reference evidence="1" key="1">
    <citation type="submission" date="2020-01" db="EMBL/GenBank/DDBJ databases">
        <title>Development of genomics and gene disruption for Polysphondylium violaceum indicates a role for the polyketide synthase stlB in stalk morphogenesis.</title>
        <authorList>
            <person name="Narita B."/>
            <person name="Kawabe Y."/>
            <person name="Kin K."/>
            <person name="Saito T."/>
            <person name="Gibbs R."/>
            <person name="Kuspa A."/>
            <person name="Muzny D."/>
            <person name="Queller D."/>
            <person name="Richards S."/>
            <person name="Strassman J."/>
            <person name="Sucgang R."/>
            <person name="Worley K."/>
            <person name="Schaap P."/>
        </authorList>
    </citation>
    <scope>NUCLEOTIDE SEQUENCE</scope>
    <source>
        <strain evidence="1">QSvi11</strain>
    </source>
</reference>